<dbReference type="EMBL" id="CABVII010000009">
    <property type="protein sequence ID" value="VVO93931.1"/>
    <property type="molecule type" value="Genomic_DNA"/>
</dbReference>
<feature type="domain" description="HpaB/PvcC/4-BUDH C-terminal" evidence="5">
    <location>
        <begin position="273"/>
        <end position="470"/>
    </location>
</feature>
<evidence type="ECO:0000256" key="4">
    <source>
        <dbReference type="PIRSR" id="PIRSR000331-2"/>
    </source>
</evidence>
<dbReference type="InterPro" id="IPR024719">
    <property type="entry name" value="HpaB/PvcC/4-BUDH_C"/>
</dbReference>
<keyword evidence="7" id="KW-0503">Monooxygenase</keyword>
<dbReference type="Pfam" id="PF11794">
    <property type="entry name" value="HpaB_N"/>
    <property type="match status" value="1"/>
</dbReference>
<keyword evidence="1" id="KW-0285">Flavoprotein</keyword>
<evidence type="ECO:0000313" key="8">
    <source>
        <dbReference type="Proteomes" id="UP000385207"/>
    </source>
</evidence>
<gene>
    <name evidence="7" type="primary">hpaH</name>
    <name evidence="7" type="ORF">PS862_02485</name>
</gene>
<dbReference type="InterPro" id="IPR036250">
    <property type="entry name" value="AcylCo_DH-like_C"/>
</dbReference>
<dbReference type="Gene3D" id="2.40.110.10">
    <property type="entry name" value="Butyryl-CoA Dehydrogenase, subunit A, domain 2"/>
    <property type="match status" value="1"/>
</dbReference>
<dbReference type="Pfam" id="PF03241">
    <property type="entry name" value="HpaB"/>
    <property type="match status" value="1"/>
</dbReference>
<keyword evidence="2 4" id="KW-0274">FAD</keyword>
<dbReference type="Gene3D" id="1.10.3140.10">
    <property type="entry name" value="4-hydroxybutyryl-coa dehydratase, domain 1"/>
    <property type="match status" value="1"/>
</dbReference>
<dbReference type="InterPro" id="IPR004925">
    <property type="entry name" value="HpaB/PvcC/4-BUDH"/>
</dbReference>
<dbReference type="InterPro" id="IPR009100">
    <property type="entry name" value="AcylCoA_DH/oxidase_NM_dom_sf"/>
</dbReference>
<organism evidence="7 8">
    <name type="scientific">Pseudomonas fluorescens</name>
    <dbReference type="NCBI Taxonomy" id="294"/>
    <lineage>
        <taxon>Bacteria</taxon>
        <taxon>Pseudomonadati</taxon>
        <taxon>Pseudomonadota</taxon>
        <taxon>Gammaproteobacteria</taxon>
        <taxon>Pseudomonadales</taxon>
        <taxon>Pseudomonadaceae</taxon>
        <taxon>Pseudomonas</taxon>
    </lineage>
</organism>
<feature type="binding site" evidence="4">
    <location>
        <begin position="445"/>
        <end position="448"/>
    </location>
    <ligand>
        <name>FAD</name>
        <dbReference type="ChEBI" id="CHEBI:57692"/>
    </ligand>
</feature>
<dbReference type="Proteomes" id="UP000385207">
    <property type="component" value="Unassembled WGS sequence"/>
</dbReference>
<sequence>MSARENYLTRLKKPRPVWINGKKVMQLEAEPSFKGAIDIILRYYELLEHDGFHFDYAGGISAISLMTPRSPEDLVKKRIAYQAVANLSFGMLGRTPDFMNAALCAMRSHADFFGKGEFTNFSENVNNFYDRCARDNLFIGHGAINPQIDRSRSLGLQENAYVGVACTKTERAGIRVSGAKMIVTLAPIADELLIFNMPGLSSADTDYALAFTVLTDAEGLKIICRKPLTHDSSSAFDYPLSSKIDEIDAYLVFEDVFIPWEDVFIFKDVEKSNRFYDITKTRHHTGHQGIVRGLAKAELLIGVADALAKNLGLNQFVNIQEKIGKLTTAYELIRAAVIITEIESEMDSQGVCNPRITSIQAIRYHFPKWYQQMITTVQALAAGSMLAVPHSQDFLNENEVCLTSALQNPFLSAKDRSHLLNLAWDVTGDGFGQRQMVYENYHAGDPMRIAAAHYVYYDKTVMVNAVAQALKPKND</sequence>
<evidence type="ECO:0000256" key="2">
    <source>
        <dbReference type="ARBA" id="ARBA00022827"/>
    </source>
</evidence>
<dbReference type="EC" id="1.14.14.8" evidence="7"/>
<protein>
    <submittedName>
        <fullName evidence="7">Anthranilate 3-monooxygenase oxygenase component</fullName>
        <ecNumber evidence="7">1.14.14.8</ecNumber>
    </submittedName>
</protein>
<dbReference type="AlphaFoldDB" id="A0A5E7JWC7"/>
<feature type="binding site" evidence="4">
    <location>
        <begin position="147"/>
        <end position="150"/>
    </location>
    <ligand>
        <name>FAD</name>
        <dbReference type="ChEBI" id="CHEBI:57692"/>
    </ligand>
</feature>
<evidence type="ECO:0000256" key="1">
    <source>
        <dbReference type="ARBA" id="ARBA00022630"/>
    </source>
</evidence>
<dbReference type="SUPFAM" id="SSF56645">
    <property type="entry name" value="Acyl-CoA dehydrogenase NM domain-like"/>
    <property type="match status" value="1"/>
</dbReference>
<dbReference type="PIRSF" id="PIRSF000331">
    <property type="entry name" value="HpaA_HpaB"/>
    <property type="match status" value="1"/>
</dbReference>
<dbReference type="GO" id="GO:0004497">
    <property type="term" value="F:monooxygenase activity"/>
    <property type="evidence" value="ECO:0007669"/>
    <property type="project" value="UniProtKB-KW"/>
</dbReference>
<feature type="domain" description="HpaB/PvcC/4-BUDH N-terminal" evidence="6">
    <location>
        <begin position="5"/>
        <end position="265"/>
    </location>
</feature>
<dbReference type="SUPFAM" id="SSF47203">
    <property type="entry name" value="Acyl-CoA dehydrogenase C-terminal domain-like"/>
    <property type="match status" value="1"/>
</dbReference>
<evidence type="ECO:0000259" key="5">
    <source>
        <dbReference type="Pfam" id="PF03241"/>
    </source>
</evidence>
<proteinExistence type="predicted"/>
<dbReference type="OrthoDB" id="7233724at2"/>
<dbReference type="RefSeq" id="WP_150748263.1">
    <property type="nucleotide sequence ID" value="NZ_CABVHE010000071.1"/>
</dbReference>
<keyword evidence="3 7" id="KW-0560">Oxidoreductase</keyword>
<evidence type="ECO:0000256" key="3">
    <source>
        <dbReference type="ARBA" id="ARBA00023002"/>
    </source>
</evidence>
<dbReference type="PANTHER" id="PTHR36117">
    <property type="entry name" value="4-HYDROXYPHENYLACETATE 3-MONOOXYGENASE-RELATED"/>
    <property type="match status" value="1"/>
</dbReference>
<name>A0A5E7JWC7_PSEFL</name>
<accession>A0A5E7JWC7</accession>
<reference evidence="7 8" key="1">
    <citation type="submission" date="2019-09" db="EMBL/GenBank/DDBJ databases">
        <authorList>
            <person name="Chandra G."/>
            <person name="Truman W A."/>
        </authorList>
    </citation>
    <scope>NUCLEOTIDE SEQUENCE [LARGE SCALE GENOMIC DNA]</scope>
    <source>
        <strain evidence="7">PS862</strain>
    </source>
</reference>
<dbReference type="InterPro" id="IPR024674">
    <property type="entry name" value="HpaB/PvcC/4-BUDH_N"/>
</dbReference>
<dbReference type="Gene3D" id="1.20.140.10">
    <property type="entry name" value="Butyryl-CoA Dehydrogenase, subunit A, domain 3"/>
    <property type="match status" value="1"/>
</dbReference>
<evidence type="ECO:0000313" key="7">
    <source>
        <dbReference type="EMBL" id="VVO93931.1"/>
    </source>
</evidence>
<dbReference type="PANTHER" id="PTHR36117:SF3">
    <property type="entry name" value="4-HYDROXYPHENYLACETATE 3-MONOOXYGENASE-RELATED"/>
    <property type="match status" value="1"/>
</dbReference>
<dbReference type="InterPro" id="IPR046373">
    <property type="entry name" value="Acyl-CoA_Oxase/DH_mid-dom_sf"/>
</dbReference>
<evidence type="ECO:0000259" key="6">
    <source>
        <dbReference type="Pfam" id="PF11794"/>
    </source>
</evidence>
<feature type="binding site" evidence="4">
    <location>
        <position position="184"/>
    </location>
    <ligand>
        <name>FAD</name>
        <dbReference type="ChEBI" id="CHEBI:57692"/>
    </ligand>
</feature>
<dbReference type="GO" id="GO:0016627">
    <property type="term" value="F:oxidoreductase activity, acting on the CH-CH group of donors"/>
    <property type="evidence" value="ECO:0007669"/>
    <property type="project" value="InterPro"/>
</dbReference>